<gene>
    <name evidence="7" type="ORF">BN9_106830</name>
</gene>
<dbReference type="EMBL" id="CAIX01000293">
    <property type="protein sequence ID" value="CCI49369.1"/>
    <property type="molecule type" value="Genomic_DNA"/>
</dbReference>
<feature type="domain" description="FYVE-type" evidence="6">
    <location>
        <begin position="307"/>
        <end position="362"/>
    </location>
</feature>
<dbReference type="SMART" id="SM00064">
    <property type="entry name" value="FYVE"/>
    <property type="match status" value="1"/>
</dbReference>
<evidence type="ECO:0000256" key="2">
    <source>
        <dbReference type="ARBA" id="ARBA00022771"/>
    </source>
</evidence>
<reference evidence="7 8" key="1">
    <citation type="submission" date="2012-05" db="EMBL/GenBank/DDBJ databases">
        <title>Recombination and specialization in a pathogen metapopulation.</title>
        <authorList>
            <person name="Gardiner A."/>
            <person name="Kemen E."/>
            <person name="Schultz-Larsen T."/>
            <person name="MacLean D."/>
            <person name="Van Oosterhout C."/>
            <person name="Jones J.D.G."/>
        </authorList>
    </citation>
    <scope>NUCLEOTIDE SEQUENCE [LARGE SCALE GENOMIC DNA]</scope>
    <source>
        <strain evidence="7 8">Ac Nc2</strain>
    </source>
</reference>
<dbReference type="Pfam" id="PF01363">
    <property type="entry name" value="FYVE"/>
    <property type="match status" value="1"/>
</dbReference>
<dbReference type="SUPFAM" id="SSF55781">
    <property type="entry name" value="GAF domain-like"/>
    <property type="match status" value="1"/>
</dbReference>
<feature type="compositionally biased region" description="Polar residues" evidence="5">
    <location>
        <begin position="27"/>
        <end position="45"/>
    </location>
</feature>
<keyword evidence="1" id="KW-0479">Metal-binding</keyword>
<protein>
    <recommendedName>
        <fullName evidence="6">FYVE-type domain-containing protein</fullName>
    </recommendedName>
</protein>
<comment type="caution">
    <text evidence="7">The sequence shown here is derived from an EMBL/GenBank/DDBJ whole genome shotgun (WGS) entry which is preliminary data.</text>
</comment>
<dbReference type="InterPro" id="IPR017455">
    <property type="entry name" value="Znf_FYVE-rel"/>
</dbReference>
<proteinExistence type="predicted"/>
<dbReference type="InterPro" id="IPR011011">
    <property type="entry name" value="Znf_FYVE_PHD"/>
</dbReference>
<sequence>MAHEFKRLGMIRETKLTHLTKSGSSLSKVASTSTESLPTQYGNSTPPWPPEADLESWYSSHRNGIDELLDKTNDITFWKFEREKDDTTCYVHCQNNERLTYAARAITTIEGSISSVLECLRSYETEKYRMMLQSMYPKNYLDAEVVYKHSIIDSQGQFAPKLTNESITLKWMALSSGKRLSRGKEMLLREYCAIYEGHPRYGQVGICRFESYDGPGAMYSYRCKPDTYNLTVFEPSSYIIRHAPQKGFVQVVLTLALRTARGEDNVSSGVKLLATRMAHNLHYLKPTMQQIVLQPKLMVKNVVWVKDGDRSTCTACQQAFSMLRRRHHCRFCGEVVCGSCTEFKYVCNIKVRICTTCLRKSLKASPSQDAFLVPEDTHTTTSHIDQQCGSCSSDEEDKDGDCVDPIFASHSSKLNEMESSKLCALNSYLQHTSLKQSCSSIRTTASSEQSTYGSDWELVSALASPSSGGCCRNVDKKPLMFFEMTQPEILHYLNEDFDQICMLAMETIECPIAGIRTKEFELVKYHDDASRLSARLPKSLPTFRRLAQRGKPCIVLNAANDARIMEGKRNSAKLQFFIGIPLVVKGHIVGDLCVGDIHARQNLNQNQIEVLAVLGETVARYMRSEEFQSQLDHIKAQRRATASTNLMASRMGSQSSSRFSPETDHLLYSTIPAKEVAF</sequence>
<accession>A0A024GRF5</accession>
<name>A0A024GRF5_9STRA</name>
<dbReference type="InterPro" id="IPR029016">
    <property type="entry name" value="GAF-like_dom_sf"/>
</dbReference>
<evidence type="ECO:0000256" key="4">
    <source>
        <dbReference type="PROSITE-ProRule" id="PRU00091"/>
    </source>
</evidence>
<keyword evidence="2 4" id="KW-0863">Zinc-finger</keyword>
<evidence type="ECO:0000313" key="8">
    <source>
        <dbReference type="Proteomes" id="UP000053237"/>
    </source>
</evidence>
<dbReference type="PANTHER" id="PTHR43102">
    <property type="entry name" value="SLR1143 PROTEIN"/>
    <property type="match status" value="1"/>
</dbReference>
<dbReference type="PROSITE" id="PS50178">
    <property type="entry name" value="ZF_FYVE"/>
    <property type="match status" value="1"/>
</dbReference>
<evidence type="ECO:0000256" key="3">
    <source>
        <dbReference type="ARBA" id="ARBA00022833"/>
    </source>
</evidence>
<dbReference type="InterPro" id="IPR013083">
    <property type="entry name" value="Znf_RING/FYVE/PHD"/>
</dbReference>
<evidence type="ECO:0000256" key="5">
    <source>
        <dbReference type="SAM" id="MobiDB-lite"/>
    </source>
</evidence>
<dbReference type="InParanoid" id="A0A024GRF5"/>
<dbReference type="Proteomes" id="UP000053237">
    <property type="component" value="Unassembled WGS sequence"/>
</dbReference>
<dbReference type="Gene3D" id="3.30.40.10">
    <property type="entry name" value="Zinc/RING finger domain, C3HC4 (zinc finger)"/>
    <property type="match status" value="1"/>
</dbReference>
<keyword evidence="3" id="KW-0862">Zinc</keyword>
<dbReference type="InterPro" id="IPR000306">
    <property type="entry name" value="Znf_FYVE"/>
</dbReference>
<evidence type="ECO:0000259" key="6">
    <source>
        <dbReference type="PROSITE" id="PS50178"/>
    </source>
</evidence>
<organism evidence="7 8">
    <name type="scientific">Albugo candida</name>
    <dbReference type="NCBI Taxonomy" id="65357"/>
    <lineage>
        <taxon>Eukaryota</taxon>
        <taxon>Sar</taxon>
        <taxon>Stramenopiles</taxon>
        <taxon>Oomycota</taxon>
        <taxon>Peronosporomycetes</taxon>
        <taxon>Albuginales</taxon>
        <taxon>Albuginaceae</taxon>
        <taxon>Albugo</taxon>
    </lineage>
</organism>
<feature type="region of interest" description="Disordered" evidence="5">
    <location>
        <begin position="27"/>
        <end position="49"/>
    </location>
</feature>
<dbReference type="PANTHER" id="PTHR43102:SF2">
    <property type="entry name" value="GAF DOMAIN-CONTAINING PROTEIN"/>
    <property type="match status" value="1"/>
</dbReference>
<keyword evidence="8" id="KW-1185">Reference proteome</keyword>
<dbReference type="AlphaFoldDB" id="A0A024GRF5"/>
<dbReference type="GO" id="GO:0008270">
    <property type="term" value="F:zinc ion binding"/>
    <property type="evidence" value="ECO:0007669"/>
    <property type="project" value="UniProtKB-KW"/>
</dbReference>
<dbReference type="Gene3D" id="3.30.450.40">
    <property type="match status" value="1"/>
</dbReference>
<evidence type="ECO:0000256" key="1">
    <source>
        <dbReference type="ARBA" id="ARBA00022723"/>
    </source>
</evidence>
<evidence type="ECO:0000313" key="7">
    <source>
        <dbReference type="EMBL" id="CCI49369.1"/>
    </source>
</evidence>
<dbReference type="OrthoDB" id="5872154at2759"/>
<dbReference type="SUPFAM" id="SSF57903">
    <property type="entry name" value="FYVE/PHD zinc finger"/>
    <property type="match status" value="1"/>
</dbReference>